<dbReference type="InterPro" id="IPR042529">
    <property type="entry name" value="IF_2B-like_C"/>
</dbReference>
<gene>
    <name evidence="5 6" type="primary">mtnA</name>
    <name evidence="6" type="ORF">ACFOU2_07300</name>
</gene>
<evidence type="ECO:0000313" key="6">
    <source>
        <dbReference type="EMBL" id="MFC3883335.1"/>
    </source>
</evidence>
<reference evidence="7" key="1">
    <citation type="journal article" date="2019" name="Int. J. Syst. Evol. Microbiol.">
        <title>The Global Catalogue of Microorganisms (GCM) 10K type strain sequencing project: providing services to taxonomists for standard genome sequencing and annotation.</title>
        <authorList>
            <consortium name="The Broad Institute Genomics Platform"/>
            <consortium name="The Broad Institute Genome Sequencing Center for Infectious Disease"/>
            <person name="Wu L."/>
            <person name="Ma J."/>
        </authorList>
    </citation>
    <scope>NUCLEOTIDE SEQUENCE [LARGE SCALE GENOMIC DNA]</scope>
    <source>
        <strain evidence="7">CCUG 61889</strain>
    </source>
</reference>
<dbReference type="Proteomes" id="UP001595752">
    <property type="component" value="Unassembled WGS sequence"/>
</dbReference>
<dbReference type="NCBIfam" id="TIGR00512">
    <property type="entry name" value="salvage_mtnA"/>
    <property type="match status" value="1"/>
</dbReference>
<sequence>MNTTLPLPRSVEWNDTHITLLDQQALPLAVEYLELKTLEDVWKAIKTLKVRGAPAIGITAAFGLALAAQQYENESIEEFRKQLQKYRDYLASSRPTAVNLFWALDRMVASIKDVISVNEAKTTLVHEAIRIQVEDEEVCYSIGHHALSLLNKNDSIMTICNAGSIATAYYGTALAPFHLSVEKGIPLKVYACETRPVLQGSRLTAWELQQSGVDVTLITDNMAAHTIKTKKINAIIVGADRIAANGDTANKIGTYGLALLAKSFGIPFYVAAPLSTFDPTIASGDDIPIEERAAEEITHLNGKRIAPEGISVYNPAFDVTPNELITAIITEKGIITGNYKQEIQRLFAHQSSSK</sequence>
<dbReference type="Gene3D" id="1.20.120.420">
    <property type="entry name" value="translation initiation factor eif-2b, domain 1"/>
    <property type="match status" value="1"/>
</dbReference>
<dbReference type="HAMAP" id="MF_01678">
    <property type="entry name" value="Salvage_MtnA"/>
    <property type="match status" value="1"/>
</dbReference>
<comment type="subunit">
    <text evidence="1 5">Homodimer.</text>
</comment>
<evidence type="ECO:0000313" key="7">
    <source>
        <dbReference type="Proteomes" id="UP001595752"/>
    </source>
</evidence>
<feature type="active site" description="Proton donor" evidence="5">
    <location>
        <position position="240"/>
    </location>
</feature>
<feature type="binding site" evidence="5">
    <location>
        <position position="94"/>
    </location>
    <ligand>
        <name>substrate</name>
    </ligand>
</feature>
<keyword evidence="4 5" id="KW-0413">Isomerase</keyword>
<dbReference type="GO" id="GO:0046523">
    <property type="term" value="F:S-methyl-5-thioribose-1-phosphate isomerase activity"/>
    <property type="evidence" value="ECO:0007669"/>
    <property type="project" value="UniProtKB-EC"/>
</dbReference>
<comment type="function">
    <text evidence="5">Catalyzes the interconversion of methylthioribose-1-phosphate (MTR-1-P) into methylthioribulose-1-phosphate (MTRu-1-P).</text>
</comment>
<comment type="similarity">
    <text evidence="5">Belongs to the EIF-2B alpha/beta/delta subunits family. MtnA subfamily.</text>
</comment>
<dbReference type="Gene3D" id="3.40.50.10470">
    <property type="entry name" value="Translation initiation factor eif-2b, domain 2"/>
    <property type="match status" value="1"/>
</dbReference>
<feature type="binding site" evidence="5">
    <location>
        <begin position="250"/>
        <end position="251"/>
    </location>
    <ligand>
        <name>substrate</name>
    </ligand>
</feature>
<dbReference type="InterPro" id="IPR027363">
    <property type="entry name" value="M1Pi_N"/>
</dbReference>
<evidence type="ECO:0000256" key="1">
    <source>
        <dbReference type="ARBA" id="ARBA00011738"/>
    </source>
</evidence>
<comment type="catalytic activity">
    <reaction evidence="5">
        <text>5-(methylsulfanyl)-alpha-D-ribose 1-phosphate = 5-(methylsulfanyl)-D-ribulose 1-phosphate</text>
        <dbReference type="Rhea" id="RHEA:19989"/>
        <dbReference type="ChEBI" id="CHEBI:58533"/>
        <dbReference type="ChEBI" id="CHEBI:58548"/>
        <dbReference type="EC" id="5.3.1.23"/>
    </reaction>
</comment>
<feature type="binding site" evidence="5">
    <location>
        <position position="199"/>
    </location>
    <ligand>
        <name>substrate</name>
    </ligand>
</feature>
<keyword evidence="3 5" id="KW-0486">Methionine biosynthesis</keyword>
<dbReference type="PANTHER" id="PTHR43475">
    <property type="entry name" value="METHYLTHIORIBOSE-1-PHOSPHATE ISOMERASE"/>
    <property type="match status" value="1"/>
</dbReference>
<accession>A0ABV8B262</accession>
<dbReference type="InterPro" id="IPR000649">
    <property type="entry name" value="IF-2B-related"/>
</dbReference>
<dbReference type="RefSeq" id="WP_377913715.1">
    <property type="nucleotide sequence ID" value="NZ_JBHRZT010000026.1"/>
</dbReference>
<keyword evidence="7" id="KW-1185">Reference proteome</keyword>
<dbReference type="InterPro" id="IPR011559">
    <property type="entry name" value="Initiation_fac_2B_a/b/d"/>
</dbReference>
<dbReference type="NCBIfam" id="NF004326">
    <property type="entry name" value="PRK05720.1"/>
    <property type="match status" value="1"/>
</dbReference>
<dbReference type="Pfam" id="PF01008">
    <property type="entry name" value="IF-2B"/>
    <property type="match status" value="1"/>
</dbReference>
<protein>
    <recommendedName>
        <fullName evidence="5">Methylthioribose-1-phosphate isomerase</fullName>
        <shortName evidence="5">M1Pi</shortName>
        <shortName evidence="5">MTR-1-P isomerase</shortName>
        <ecNumber evidence="5">5.3.1.23</ecNumber>
    </recommendedName>
    <alternativeName>
        <fullName evidence="5">S-methyl-5-thioribose-1-phosphate isomerase</fullName>
    </alternativeName>
</protein>
<feature type="site" description="Transition state stabilizer" evidence="5">
    <location>
        <position position="160"/>
    </location>
</feature>
<organism evidence="6 7">
    <name type="scientific">Bacillus songklensis</name>
    <dbReference type="NCBI Taxonomy" id="1069116"/>
    <lineage>
        <taxon>Bacteria</taxon>
        <taxon>Bacillati</taxon>
        <taxon>Bacillota</taxon>
        <taxon>Bacilli</taxon>
        <taxon>Bacillales</taxon>
        <taxon>Bacillaceae</taxon>
        <taxon>Bacillus</taxon>
    </lineage>
</organism>
<name>A0ABV8B262_9BACI</name>
<dbReference type="SUPFAM" id="SSF100950">
    <property type="entry name" value="NagB/RpiA/CoA transferase-like"/>
    <property type="match status" value="1"/>
</dbReference>
<evidence type="ECO:0000256" key="2">
    <source>
        <dbReference type="ARBA" id="ARBA00022605"/>
    </source>
</evidence>
<dbReference type="InterPro" id="IPR037171">
    <property type="entry name" value="NagB/RpiA_transferase-like"/>
</dbReference>
<comment type="caution">
    <text evidence="6">The sequence shown here is derived from an EMBL/GenBank/DDBJ whole genome shotgun (WGS) entry which is preliminary data.</text>
</comment>
<feature type="binding site" evidence="5">
    <location>
        <begin position="51"/>
        <end position="53"/>
    </location>
    <ligand>
        <name>substrate</name>
    </ligand>
</feature>
<evidence type="ECO:0000256" key="3">
    <source>
        <dbReference type="ARBA" id="ARBA00023167"/>
    </source>
</evidence>
<comment type="pathway">
    <text evidence="5">Amino-acid biosynthesis; L-methionine biosynthesis via salvage pathway; L-methionine from S-methyl-5-thio-alpha-D-ribose 1-phosphate: step 1/6.</text>
</comment>
<evidence type="ECO:0000256" key="4">
    <source>
        <dbReference type="ARBA" id="ARBA00023235"/>
    </source>
</evidence>
<keyword evidence="2 5" id="KW-0028">Amino-acid biosynthesis</keyword>
<dbReference type="EMBL" id="JBHRZT010000026">
    <property type="protein sequence ID" value="MFC3883335.1"/>
    <property type="molecule type" value="Genomic_DNA"/>
</dbReference>
<dbReference type="InterPro" id="IPR005251">
    <property type="entry name" value="IF-M1Pi"/>
</dbReference>
<dbReference type="NCBIfam" id="TIGR00524">
    <property type="entry name" value="eIF-2B_rel"/>
    <property type="match status" value="1"/>
</dbReference>
<evidence type="ECO:0000256" key="5">
    <source>
        <dbReference type="HAMAP-Rule" id="MF_01678"/>
    </source>
</evidence>
<dbReference type="EC" id="5.3.1.23" evidence="5"/>
<dbReference type="PANTHER" id="PTHR43475:SF4">
    <property type="entry name" value="METHYLTHIORIBOSE-1-PHOSPHATE ISOMERASE"/>
    <property type="match status" value="1"/>
</dbReference>
<proteinExistence type="inferred from homology"/>